<name>A0A6J8ECS8_MYTCO</name>
<proteinExistence type="predicted"/>
<dbReference type="PANTHER" id="PTHR33845:SF1">
    <property type="entry name" value="C2H2-TYPE DOMAIN-CONTAINING PROTEIN"/>
    <property type="match status" value="1"/>
</dbReference>
<dbReference type="AlphaFoldDB" id="A0A6J8ECS8"/>
<dbReference type="Proteomes" id="UP000507470">
    <property type="component" value="Unassembled WGS sequence"/>
</dbReference>
<keyword evidence="3" id="KW-1185">Reference proteome</keyword>
<protein>
    <recommendedName>
        <fullName evidence="4">C2H2-type domain-containing protein</fullName>
    </recommendedName>
</protein>
<evidence type="ECO:0008006" key="4">
    <source>
        <dbReference type="Google" id="ProtNLM"/>
    </source>
</evidence>
<gene>
    <name evidence="2" type="ORF">MCOR_50746</name>
</gene>
<accession>A0A6J8ECS8</accession>
<evidence type="ECO:0000256" key="1">
    <source>
        <dbReference type="SAM" id="MobiDB-lite"/>
    </source>
</evidence>
<dbReference type="PANTHER" id="PTHR33845">
    <property type="entry name" value="C2H2-TYPE DOMAIN-CONTAINING PROTEIN"/>
    <property type="match status" value="1"/>
</dbReference>
<dbReference type="OrthoDB" id="6137699at2759"/>
<sequence length="452" mass="51325">MKEYYIGQAENSFSANVNKAEDKHTIEITQSKPSVTGDHFLLEVDIPVSPVEKAIADIYEWKSHILRSKNQEKQVNCLGENEAFMVADWAMKFLPRKFREGQTDWFGKRGINWHIAVTMLKTDMTEGSVKFLTHVHIFEQPNPQDAATTAYGAILVDVVQNIPSVKKAIDSQQRGQYRVKVISPVINADDEKVSLRSIPLISMLHNFKFTDNGLQVWRAYDIGQDDGGDDDEEDDNDDNDNDDEDTQNDNYDKDTTLTEPVPKKRRTIAKIFTCPEEGCTCSFKHSSSLDKHILLGNCNMKEEKLSLADRTKVLYAQKLENGNLGVSFTKQPANNNNTATDKLNKGWALKVNKPKTIFTQDQKAYLHEKFMIGKTTGRKEDPSKVAEEMRYALKNGENRFSRSQYLTSQQVASYFSRLVQKEKKIDETDLIAATADSKCSVLKRNVLKECSL</sequence>
<feature type="compositionally biased region" description="Acidic residues" evidence="1">
    <location>
        <begin position="223"/>
        <end position="247"/>
    </location>
</feature>
<reference evidence="2 3" key="1">
    <citation type="submission" date="2020-06" db="EMBL/GenBank/DDBJ databases">
        <authorList>
            <person name="Li R."/>
            <person name="Bekaert M."/>
        </authorList>
    </citation>
    <scope>NUCLEOTIDE SEQUENCE [LARGE SCALE GENOMIC DNA]</scope>
    <source>
        <strain evidence="3">wild</strain>
    </source>
</reference>
<evidence type="ECO:0000313" key="3">
    <source>
        <dbReference type="Proteomes" id="UP000507470"/>
    </source>
</evidence>
<evidence type="ECO:0000313" key="2">
    <source>
        <dbReference type="EMBL" id="CAC5418300.1"/>
    </source>
</evidence>
<feature type="region of interest" description="Disordered" evidence="1">
    <location>
        <begin position="221"/>
        <end position="262"/>
    </location>
</feature>
<dbReference type="EMBL" id="CACVKT020008908">
    <property type="protein sequence ID" value="CAC5418300.1"/>
    <property type="molecule type" value="Genomic_DNA"/>
</dbReference>
<dbReference type="Gene3D" id="3.30.160.60">
    <property type="entry name" value="Classic Zinc Finger"/>
    <property type="match status" value="1"/>
</dbReference>
<organism evidence="2 3">
    <name type="scientific">Mytilus coruscus</name>
    <name type="common">Sea mussel</name>
    <dbReference type="NCBI Taxonomy" id="42192"/>
    <lineage>
        <taxon>Eukaryota</taxon>
        <taxon>Metazoa</taxon>
        <taxon>Spiralia</taxon>
        <taxon>Lophotrochozoa</taxon>
        <taxon>Mollusca</taxon>
        <taxon>Bivalvia</taxon>
        <taxon>Autobranchia</taxon>
        <taxon>Pteriomorphia</taxon>
        <taxon>Mytilida</taxon>
        <taxon>Mytiloidea</taxon>
        <taxon>Mytilidae</taxon>
        <taxon>Mytilinae</taxon>
        <taxon>Mytilus</taxon>
    </lineage>
</organism>